<dbReference type="Pfam" id="PF00145">
    <property type="entry name" value="DNA_methylase"/>
    <property type="match status" value="1"/>
</dbReference>
<keyword evidence="5" id="KW-0680">Restriction system</keyword>
<dbReference type="InterPro" id="IPR001525">
    <property type="entry name" value="C5_MeTfrase"/>
</dbReference>
<dbReference type="InterPro" id="IPR018117">
    <property type="entry name" value="C5_DNA_meth_AS"/>
</dbReference>
<dbReference type="GO" id="GO:0009307">
    <property type="term" value="P:DNA restriction-modification system"/>
    <property type="evidence" value="ECO:0007669"/>
    <property type="project" value="UniProtKB-KW"/>
</dbReference>
<dbReference type="PROSITE" id="PS00094">
    <property type="entry name" value="C5_MTASE_1"/>
    <property type="match status" value="1"/>
</dbReference>
<dbReference type="NCBIfam" id="TIGR00675">
    <property type="entry name" value="dcm"/>
    <property type="match status" value="1"/>
</dbReference>
<protein>
    <recommendedName>
        <fullName evidence="1">DNA (cytosine-5-)-methyltransferase</fullName>
        <ecNumber evidence="1">2.1.1.37</ecNumber>
    </recommendedName>
</protein>
<dbReference type="Gene3D" id="3.90.120.10">
    <property type="entry name" value="DNA Methylase, subunit A, domain 2"/>
    <property type="match status" value="1"/>
</dbReference>
<evidence type="ECO:0000313" key="9">
    <source>
        <dbReference type="Proteomes" id="UP000248301"/>
    </source>
</evidence>
<gene>
    <name evidence="8" type="ORF">CFR72_15550</name>
</gene>
<feature type="active site" evidence="7">
    <location>
        <position position="73"/>
    </location>
</feature>
<reference evidence="8 9" key="1">
    <citation type="submission" date="2017-07" db="EMBL/GenBank/DDBJ databases">
        <title>A draft genome sequence of Gluconacetobacter entanii LTH 4560.</title>
        <authorList>
            <person name="Skraban J."/>
            <person name="Cleenwerck I."/>
            <person name="Vandamme P."/>
            <person name="Trcek J."/>
        </authorList>
    </citation>
    <scope>NUCLEOTIDE SEQUENCE [LARGE SCALE GENOMIC DNA]</scope>
    <source>
        <strain evidence="8 9">LTH 4560</strain>
    </source>
</reference>
<dbReference type="PROSITE" id="PS51679">
    <property type="entry name" value="SAM_MT_C5"/>
    <property type="match status" value="1"/>
</dbReference>
<dbReference type="InterPro" id="IPR050750">
    <property type="entry name" value="C5-MTase"/>
</dbReference>
<evidence type="ECO:0000256" key="5">
    <source>
        <dbReference type="ARBA" id="ARBA00022747"/>
    </source>
</evidence>
<sequence>MRTFYEFFAGGGMARAGLGEEWKCLFANDFDRKKAATYQRNWGDKEMLADDIRNIKSQQLPIHADLIWGSFPCQDLSLAGGGAGLKGNRSGTFWPFIDIIQTLREEGRSPAVIALENVVGTLTSHKGSDFAAICRSLKDLGYRYGAFVVDAALFLPHSRPRLFFIAVRNDIVPFGSNDGPNLSWHTSSLRKAYEALPSDLVESWVWWDMPIPPKRHTRFADLIEDKPTGVQWHSAAETRALLSMMSDVNLAKVETAKAAGVRMVGGLYKRTRFQHGIKIQRAEVRFDDIAGCLRTPAGGSSRQLILVVDGNKIKSRLISTRETARLMGLSDNYYLPSSYNEAYHLTGDGVAVPVVRHITEHIIEPVIDFSRTNNLVEFPKKLCRDLPQKARARK</sequence>
<dbReference type="EC" id="2.1.1.37" evidence="1"/>
<dbReference type="PANTHER" id="PTHR46098:SF1">
    <property type="entry name" value="TRNA (CYTOSINE(38)-C(5))-METHYLTRANSFERASE"/>
    <property type="match status" value="1"/>
</dbReference>
<dbReference type="OrthoDB" id="9813719at2"/>
<name>A0A318PPL8_9PROT</name>
<keyword evidence="3 7" id="KW-0808">Transferase</keyword>
<dbReference type="EMBL" id="NKUF01000072">
    <property type="protein sequence ID" value="PYD60711.1"/>
    <property type="molecule type" value="Genomic_DNA"/>
</dbReference>
<evidence type="ECO:0000256" key="7">
    <source>
        <dbReference type="PROSITE-ProRule" id="PRU01016"/>
    </source>
</evidence>
<comment type="similarity">
    <text evidence="7">Belongs to the class I-like SAM-binding methyltransferase superfamily. C5-methyltransferase family.</text>
</comment>
<evidence type="ECO:0000256" key="4">
    <source>
        <dbReference type="ARBA" id="ARBA00022691"/>
    </source>
</evidence>
<keyword evidence="2 7" id="KW-0489">Methyltransferase</keyword>
<dbReference type="Proteomes" id="UP000248301">
    <property type="component" value="Unassembled WGS sequence"/>
</dbReference>
<dbReference type="AlphaFoldDB" id="A0A318PPL8"/>
<organism evidence="8 9">
    <name type="scientific">Gluconacetobacter entanii</name>
    <dbReference type="NCBI Taxonomy" id="108528"/>
    <lineage>
        <taxon>Bacteria</taxon>
        <taxon>Pseudomonadati</taxon>
        <taxon>Pseudomonadota</taxon>
        <taxon>Alphaproteobacteria</taxon>
        <taxon>Acetobacterales</taxon>
        <taxon>Acetobacteraceae</taxon>
        <taxon>Gluconacetobacter</taxon>
    </lineage>
</organism>
<evidence type="ECO:0000256" key="2">
    <source>
        <dbReference type="ARBA" id="ARBA00022603"/>
    </source>
</evidence>
<keyword evidence="4 7" id="KW-0949">S-adenosyl-L-methionine</keyword>
<evidence type="ECO:0000256" key="1">
    <source>
        <dbReference type="ARBA" id="ARBA00011975"/>
    </source>
</evidence>
<dbReference type="RefSeq" id="WP_110914713.1">
    <property type="nucleotide sequence ID" value="NZ_NKUF01000072.1"/>
</dbReference>
<evidence type="ECO:0000256" key="6">
    <source>
        <dbReference type="ARBA" id="ARBA00047422"/>
    </source>
</evidence>
<accession>A0A318PPL8</accession>
<dbReference type="GO" id="GO:0032259">
    <property type="term" value="P:methylation"/>
    <property type="evidence" value="ECO:0007669"/>
    <property type="project" value="UniProtKB-KW"/>
</dbReference>
<dbReference type="InterPro" id="IPR029063">
    <property type="entry name" value="SAM-dependent_MTases_sf"/>
</dbReference>
<proteinExistence type="inferred from homology"/>
<evidence type="ECO:0000313" key="8">
    <source>
        <dbReference type="EMBL" id="PYD60711.1"/>
    </source>
</evidence>
<comment type="caution">
    <text evidence="8">The sequence shown here is derived from an EMBL/GenBank/DDBJ whole genome shotgun (WGS) entry which is preliminary data.</text>
</comment>
<dbReference type="SUPFAM" id="SSF53335">
    <property type="entry name" value="S-adenosyl-L-methionine-dependent methyltransferases"/>
    <property type="match status" value="1"/>
</dbReference>
<evidence type="ECO:0000256" key="3">
    <source>
        <dbReference type="ARBA" id="ARBA00022679"/>
    </source>
</evidence>
<dbReference type="Gene3D" id="3.40.50.150">
    <property type="entry name" value="Vaccinia Virus protein VP39"/>
    <property type="match status" value="1"/>
</dbReference>
<comment type="catalytic activity">
    <reaction evidence="6">
        <text>a 2'-deoxycytidine in DNA + S-adenosyl-L-methionine = a 5-methyl-2'-deoxycytidine in DNA + S-adenosyl-L-homocysteine + H(+)</text>
        <dbReference type="Rhea" id="RHEA:13681"/>
        <dbReference type="Rhea" id="RHEA-COMP:11369"/>
        <dbReference type="Rhea" id="RHEA-COMP:11370"/>
        <dbReference type="ChEBI" id="CHEBI:15378"/>
        <dbReference type="ChEBI" id="CHEBI:57856"/>
        <dbReference type="ChEBI" id="CHEBI:59789"/>
        <dbReference type="ChEBI" id="CHEBI:85452"/>
        <dbReference type="ChEBI" id="CHEBI:85454"/>
        <dbReference type="EC" id="2.1.1.37"/>
    </reaction>
</comment>
<dbReference type="PANTHER" id="PTHR46098">
    <property type="entry name" value="TRNA (CYTOSINE(38)-C(5))-METHYLTRANSFERASE"/>
    <property type="match status" value="1"/>
</dbReference>
<dbReference type="GO" id="GO:0003886">
    <property type="term" value="F:DNA (cytosine-5-)-methyltransferase activity"/>
    <property type="evidence" value="ECO:0007669"/>
    <property type="project" value="UniProtKB-EC"/>
</dbReference>